<dbReference type="InterPro" id="IPR036249">
    <property type="entry name" value="Thioredoxin-like_sf"/>
</dbReference>
<accession>A0A1G6LQF7</accession>
<organism evidence="2 3">
    <name type="scientific">Pelagirhabdus alkalitolerans</name>
    <dbReference type="NCBI Taxonomy" id="1612202"/>
    <lineage>
        <taxon>Bacteria</taxon>
        <taxon>Bacillati</taxon>
        <taxon>Bacillota</taxon>
        <taxon>Bacilli</taxon>
        <taxon>Bacillales</taxon>
        <taxon>Bacillaceae</taxon>
        <taxon>Pelagirhabdus</taxon>
    </lineage>
</organism>
<reference evidence="3" key="1">
    <citation type="submission" date="2016-09" db="EMBL/GenBank/DDBJ databases">
        <authorList>
            <person name="Varghese N."/>
            <person name="Submissions S."/>
        </authorList>
    </citation>
    <scope>NUCLEOTIDE SEQUENCE [LARGE SCALE GENOMIC DNA]</scope>
    <source>
        <strain evidence="3">S5</strain>
    </source>
</reference>
<dbReference type="GO" id="GO:0016853">
    <property type="term" value="F:isomerase activity"/>
    <property type="evidence" value="ECO:0007669"/>
    <property type="project" value="UniProtKB-KW"/>
</dbReference>
<dbReference type="InterPro" id="IPR050553">
    <property type="entry name" value="Thioredoxin_ResA/DsbE_sf"/>
</dbReference>
<dbReference type="PANTHER" id="PTHR42852">
    <property type="entry name" value="THIOL:DISULFIDE INTERCHANGE PROTEIN DSBE"/>
    <property type="match status" value="1"/>
</dbReference>
<dbReference type="STRING" id="1612202.SAMN05421734_10935"/>
<dbReference type="InterPro" id="IPR013766">
    <property type="entry name" value="Thioredoxin_domain"/>
</dbReference>
<protein>
    <submittedName>
        <fullName evidence="2">Thiol-disulfide isomerase or thioredoxin</fullName>
    </submittedName>
</protein>
<evidence type="ECO:0000259" key="1">
    <source>
        <dbReference type="PROSITE" id="PS51352"/>
    </source>
</evidence>
<feature type="domain" description="Thioredoxin" evidence="1">
    <location>
        <begin position="1"/>
        <end position="138"/>
    </location>
</feature>
<proteinExistence type="predicted"/>
<dbReference type="CDD" id="cd02966">
    <property type="entry name" value="TlpA_like_family"/>
    <property type="match status" value="1"/>
</dbReference>
<dbReference type="GO" id="GO:0016491">
    <property type="term" value="F:oxidoreductase activity"/>
    <property type="evidence" value="ECO:0007669"/>
    <property type="project" value="InterPro"/>
</dbReference>
<sequence length="138" mass="15778">MLAPNFSLPYIDDPSKTYQLSDDLGKIVVLTFWTSWCPDCSQDLPLKERLYQTVDSEKMVFRTVNVSGREPKADEAIRYFDNFLSQPTVVDDGLNTYRAYDCMGVPTTVIIDQEGKIIEQFTDQASSIEIMQSISRFI</sequence>
<dbReference type="AlphaFoldDB" id="A0A1G6LQF7"/>
<dbReference type="PROSITE" id="PS51352">
    <property type="entry name" value="THIOREDOXIN_2"/>
    <property type="match status" value="1"/>
</dbReference>
<dbReference type="SUPFAM" id="SSF52833">
    <property type="entry name" value="Thioredoxin-like"/>
    <property type="match status" value="1"/>
</dbReference>
<dbReference type="OrthoDB" id="25753at2"/>
<evidence type="ECO:0000313" key="3">
    <source>
        <dbReference type="Proteomes" id="UP000242949"/>
    </source>
</evidence>
<evidence type="ECO:0000313" key="2">
    <source>
        <dbReference type="EMBL" id="SDC45429.1"/>
    </source>
</evidence>
<dbReference type="RefSeq" id="WP_090796571.1">
    <property type="nucleotide sequence ID" value="NZ_FMYI01000009.1"/>
</dbReference>
<dbReference type="PANTHER" id="PTHR42852:SF13">
    <property type="entry name" value="PROTEIN DIPZ"/>
    <property type="match status" value="1"/>
</dbReference>
<dbReference type="Pfam" id="PF08534">
    <property type="entry name" value="Redoxin"/>
    <property type="match status" value="1"/>
</dbReference>
<keyword evidence="2" id="KW-0413">Isomerase</keyword>
<dbReference type="Gene3D" id="3.40.30.10">
    <property type="entry name" value="Glutaredoxin"/>
    <property type="match status" value="1"/>
</dbReference>
<name>A0A1G6LQF7_9BACI</name>
<keyword evidence="3" id="KW-1185">Reference proteome</keyword>
<gene>
    <name evidence="2" type="ORF">SAMN05421734_10935</name>
</gene>
<dbReference type="EMBL" id="FMYI01000009">
    <property type="protein sequence ID" value="SDC45429.1"/>
    <property type="molecule type" value="Genomic_DNA"/>
</dbReference>
<dbReference type="Proteomes" id="UP000242949">
    <property type="component" value="Unassembled WGS sequence"/>
</dbReference>
<dbReference type="InterPro" id="IPR013740">
    <property type="entry name" value="Redoxin"/>
</dbReference>